<feature type="region of interest" description="Disordered" evidence="1">
    <location>
        <begin position="198"/>
        <end position="250"/>
    </location>
</feature>
<dbReference type="AlphaFoldDB" id="A0AAV7N8M7"/>
<dbReference type="EMBL" id="JANPWB010000012">
    <property type="protein sequence ID" value="KAJ1112410.1"/>
    <property type="molecule type" value="Genomic_DNA"/>
</dbReference>
<evidence type="ECO:0000313" key="2">
    <source>
        <dbReference type="EMBL" id="KAJ1112410.1"/>
    </source>
</evidence>
<organism evidence="2 3">
    <name type="scientific">Pleurodeles waltl</name>
    <name type="common">Iberian ribbed newt</name>
    <dbReference type="NCBI Taxonomy" id="8319"/>
    <lineage>
        <taxon>Eukaryota</taxon>
        <taxon>Metazoa</taxon>
        <taxon>Chordata</taxon>
        <taxon>Craniata</taxon>
        <taxon>Vertebrata</taxon>
        <taxon>Euteleostomi</taxon>
        <taxon>Amphibia</taxon>
        <taxon>Batrachia</taxon>
        <taxon>Caudata</taxon>
        <taxon>Salamandroidea</taxon>
        <taxon>Salamandridae</taxon>
        <taxon>Pleurodelinae</taxon>
        <taxon>Pleurodeles</taxon>
    </lineage>
</organism>
<name>A0AAV7N8M7_PLEWA</name>
<evidence type="ECO:0000313" key="3">
    <source>
        <dbReference type="Proteomes" id="UP001066276"/>
    </source>
</evidence>
<reference evidence="2" key="1">
    <citation type="journal article" date="2022" name="bioRxiv">
        <title>Sequencing and chromosome-scale assembly of the giantPleurodeles waltlgenome.</title>
        <authorList>
            <person name="Brown T."/>
            <person name="Elewa A."/>
            <person name="Iarovenko S."/>
            <person name="Subramanian E."/>
            <person name="Araus A.J."/>
            <person name="Petzold A."/>
            <person name="Susuki M."/>
            <person name="Suzuki K.-i.T."/>
            <person name="Hayashi T."/>
            <person name="Toyoda A."/>
            <person name="Oliveira C."/>
            <person name="Osipova E."/>
            <person name="Leigh N.D."/>
            <person name="Simon A."/>
            <person name="Yun M.H."/>
        </authorList>
    </citation>
    <scope>NUCLEOTIDE SEQUENCE</scope>
    <source>
        <strain evidence="2">20211129_DDA</strain>
        <tissue evidence="2">Liver</tissue>
    </source>
</reference>
<comment type="caution">
    <text evidence="2">The sequence shown here is derived from an EMBL/GenBank/DDBJ whole genome shotgun (WGS) entry which is preliminary data.</text>
</comment>
<evidence type="ECO:0000256" key="1">
    <source>
        <dbReference type="SAM" id="MobiDB-lite"/>
    </source>
</evidence>
<sequence>MAGALPLSIATSGSYTAVTLHVRSVRSRIRSLGDPPGRTSFSSLSLSASAYRWHSSAPSASPSIVQQYLVVCVVGGNGGGRAKHVPAAQATASLIPGKAFSLLVLPAVPPCGTPSHRALRYSKETRSGSSLRSLSPGSAQGQLLQWAREPPLPSAPLIALCRRACNTQALASLKEQPGTSGPLGPSQGLRTAAFRPALLPRQSPPSPVPVRLLSRRGSPARDPQSTGGGPEAEGAPPIPSSRSRRDEAGS</sequence>
<accession>A0AAV7N8M7</accession>
<keyword evidence="3" id="KW-1185">Reference proteome</keyword>
<protein>
    <submittedName>
        <fullName evidence="2">Uncharacterized protein</fullName>
    </submittedName>
</protein>
<gene>
    <name evidence="2" type="ORF">NDU88_000674</name>
</gene>
<dbReference type="Proteomes" id="UP001066276">
    <property type="component" value="Chromosome 8"/>
</dbReference>
<proteinExistence type="predicted"/>